<dbReference type="CDD" id="cd00093">
    <property type="entry name" value="HTH_XRE"/>
    <property type="match status" value="1"/>
</dbReference>
<organism evidence="3 4">
    <name type="scientific">Paraglaciecola chathamensis</name>
    <dbReference type="NCBI Taxonomy" id="368405"/>
    <lineage>
        <taxon>Bacteria</taxon>
        <taxon>Pseudomonadati</taxon>
        <taxon>Pseudomonadota</taxon>
        <taxon>Gammaproteobacteria</taxon>
        <taxon>Alteromonadales</taxon>
        <taxon>Alteromonadaceae</taxon>
        <taxon>Paraglaciecola</taxon>
    </lineage>
</organism>
<feature type="domain" description="HTH cro/C1-type" evidence="2">
    <location>
        <begin position="4"/>
        <end position="57"/>
    </location>
</feature>
<comment type="caution">
    <text evidence="3">The sequence shown here is derived from an EMBL/GenBank/DDBJ whole genome shotgun (WGS) entry which is preliminary data.</text>
</comment>
<dbReference type="RefSeq" id="WP_229816458.1">
    <property type="nucleotide sequence ID" value="NZ_BMZC01000003.1"/>
</dbReference>
<evidence type="ECO:0000313" key="3">
    <source>
        <dbReference type="EMBL" id="GGZ54704.1"/>
    </source>
</evidence>
<dbReference type="EMBL" id="BMZC01000003">
    <property type="protein sequence ID" value="GGZ54704.1"/>
    <property type="molecule type" value="Genomic_DNA"/>
</dbReference>
<dbReference type="SMART" id="SM00530">
    <property type="entry name" value="HTH_XRE"/>
    <property type="match status" value="1"/>
</dbReference>
<keyword evidence="1" id="KW-1133">Transmembrane helix</keyword>
<dbReference type="Proteomes" id="UP000622604">
    <property type="component" value="Unassembled WGS sequence"/>
</dbReference>
<feature type="transmembrane region" description="Helical" evidence="1">
    <location>
        <begin position="92"/>
        <end position="111"/>
    </location>
</feature>
<reference evidence="3" key="1">
    <citation type="journal article" date="2014" name="Int. J. Syst. Evol. Microbiol.">
        <title>Complete genome sequence of Corynebacterium casei LMG S-19264T (=DSM 44701T), isolated from a smear-ripened cheese.</title>
        <authorList>
            <consortium name="US DOE Joint Genome Institute (JGI-PGF)"/>
            <person name="Walter F."/>
            <person name="Albersmeier A."/>
            <person name="Kalinowski J."/>
            <person name="Ruckert C."/>
        </authorList>
    </citation>
    <scope>NUCLEOTIDE SEQUENCE</scope>
    <source>
        <strain evidence="3">KCTC 32337</strain>
    </source>
</reference>
<gene>
    <name evidence="3" type="ORF">GCM10011274_10880</name>
</gene>
<dbReference type="GO" id="GO:0003677">
    <property type="term" value="F:DNA binding"/>
    <property type="evidence" value="ECO:0007669"/>
    <property type="project" value="InterPro"/>
</dbReference>
<dbReference type="InterPro" id="IPR010982">
    <property type="entry name" value="Lambda_DNA-bd_dom_sf"/>
</dbReference>
<proteinExistence type="predicted"/>
<protein>
    <submittedName>
        <fullName evidence="3">XRE family transcriptional regulator</fullName>
    </submittedName>
</protein>
<keyword evidence="1" id="KW-0812">Transmembrane</keyword>
<name>A0A8H9I856_9ALTE</name>
<dbReference type="InterPro" id="IPR001387">
    <property type="entry name" value="Cro/C1-type_HTH"/>
</dbReference>
<evidence type="ECO:0000256" key="1">
    <source>
        <dbReference type="SAM" id="Phobius"/>
    </source>
</evidence>
<dbReference type="Pfam" id="PF01381">
    <property type="entry name" value="HTH_3"/>
    <property type="match status" value="1"/>
</dbReference>
<dbReference type="Gene3D" id="1.10.260.40">
    <property type="entry name" value="lambda repressor-like DNA-binding domains"/>
    <property type="match status" value="1"/>
</dbReference>
<sequence length="146" mass="16487">MMIVKKLREKKHWSQEQLANMAGLSLRTIQRVEAGNPASKETLKSLASVFEIDISELTKRVKMIDKKSEDWQNVPLWVSVGLLGFKERTETILSIALLLLCGLAFFLYGGWGEPISMQAVLWFGAYLLAVGWFAAAVRWADTKGLW</sequence>
<feature type="transmembrane region" description="Helical" evidence="1">
    <location>
        <begin position="117"/>
        <end position="140"/>
    </location>
</feature>
<accession>A0A8H9I856</accession>
<keyword evidence="1" id="KW-0472">Membrane</keyword>
<dbReference type="SUPFAM" id="SSF47413">
    <property type="entry name" value="lambda repressor-like DNA-binding domains"/>
    <property type="match status" value="1"/>
</dbReference>
<reference evidence="3" key="2">
    <citation type="submission" date="2020-09" db="EMBL/GenBank/DDBJ databases">
        <authorList>
            <person name="Sun Q."/>
            <person name="Kim S."/>
        </authorList>
    </citation>
    <scope>NUCLEOTIDE SEQUENCE</scope>
    <source>
        <strain evidence="3">KCTC 32337</strain>
    </source>
</reference>
<dbReference type="PROSITE" id="PS50943">
    <property type="entry name" value="HTH_CROC1"/>
    <property type="match status" value="1"/>
</dbReference>
<evidence type="ECO:0000313" key="4">
    <source>
        <dbReference type="Proteomes" id="UP000622604"/>
    </source>
</evidence>
<evidence type="ECO:0000259" key="2">
    <source>
        <dbReference type="PROSITE" id="PS50943"/>
    </source>
</evidence>
<dbReference type="AlphaFoldDB" id="A0A8H9I856"/>